<proteinExistence type="predicted"/>
<organism evidence="3 4">
    <name type="scientific">Kribbella amoyensis</name>
    <dbReference type="NCBI Taxonomy" id="996641"/>
    <lineage>
        <taxon>Bacteria</taxon>
        <taxon>Bacillati</taxon>
        <taxon>Actinomycetota</taxon>
        <taxon>Actinomycetes</taxon>
        <taxon>Propionibacteriales</taxon>
        <taxon>Kribbellaceae</taxon>
        <taxon>Kribbella</taxon>
    </lineage>
</organism>
<dbReference type="Pfam" id="PF00990">
    <property type="entry name" value="GGDEF"/>
    <property type="match status" value="1"/>
</dbReference>
<gene>
    <name evidence="3" type="ORF">FB561_7059</name>
</gene>
<keyword evidence="1" id="KW-0812">Transmembrane</keyword>
<accession>A0A561B2V4</accession>
<dbReference type="OrthoDB" id="23692at2"/>
<evidence type="ECO:0000256" key="1">
    <source>
        <dbReference type="SAM" id="Phobius"/>
    </source>
</evidence>
<dbReference type="AlphaFoldDB" id="A0A561B2V4"/>
<evidence type="ECO:0000259" key="2">
    <source>
        <dbReference type="PROSITE" id="PS50887"/>
    </source>
</evidence>
<dbReference type="PROSITE" id="PS50887">
    <property type="entry name" value="GGDEF"/>
    <property type="match status" value="1"/>
</dbReference>
<dbReference type="InterPro" id="IPR050469">
    <property type="entry name" value="Diguanylate_Cyclase"/>
</dbReference>
<feature type="transmembrane region" description="Helical" evidence="1">
    <location>
        <begin position="170"/>
        <end position="198"/>
    </location>
</feature>
<dbReference type="SUPFAM" id="SSF55073">
    <property type="entry name" value="Nucleotide cyclase"/>
    <property type="match status" value="1"/>
</dbReference>
<dbReference type="InterPro" id="IPR029787">
    <property type="entry name" value="Nucleotide_cyclase"/>
</dbReference>
<dbReference type="EMBL" id="VIVK01000003">
    <property type="protein sequence ID" value="TWD73174.1"/>
    <property type="molecule type" value="Genomic_DNA"/>
</dbReference>
<keyword evidence="4" id="KW-1185">Reference proteome</keyword>
<feature type="domain" description="GGDEF" evidence="2">
    <location>
        <begin position="290"/>
        <end position="429"/>
    </location>
</feature>
<feature type="transmembrane region" description="Helical" evidence="1">
    <location>
        <begin position="210"/>
        <end position="229"/>
    </location>
</feature>
<dbReference type="PANTHER" id="PTHR45138">
    <property type="entry name" value="REGULATORY COMPONENTS OF SENSORY TRANSDUCTION SYSTEM"/>
    <property type="match status" value="1"/>
</dbReference>
<dbReference type="InterPro" id="IPR000160">
    <property type="entry name" value="GGDEF_dom"/>
</dbReference>
<keyword evidence="1" id="KW-1133">Transmembrane helix</keyword>
<dbReference type="RefSeq" id="WP_145814371.1">
    <property type="nucleotide sequence ID" value="NZ_VIVK01000003.1"/>
</dbReference>
<dbReference type="PANTHER" id="PTHR45138:SF9">
    <property type="entry name" value="DIGUANYLATE CYCLASE DGCM-RELATED"/>
    <property type="match status" value="1"/>
</dbReference>
<dbReference type="CDD" id="cd01949">
    <property type="entry name" value="GGDEF"/>
    <property type="match status" value="1"/>
</dbReference>
<keyword evidence="1" id="KW-0472">Membrane</keyword>
<protein>
    <submittedName>
        <fullName evidence="3">Diguanylate cyclase (GGDEF)-like protein</fullName>
    </submittedName>
</protein>
<feature type="transmembrane region" description="Helical" evidence="1">
    <location>
        <begin position="137"/>
        <end position="158"/>
    </location>
</feature>
<dbReference type="Gene3D" id="3.30.70.270">
    <property type="match status" value="1"/>
</dbReference>
<dbReference type="Proteomes" id="UP000318380">
    <property type="component" value="Unassembled WGS sequence"/>
</dbReference>
<dbReference type="InterPro" id="IPR043128">
    <property type="entry name" value="Rev_trsase/Diguanyl_cyclase"/>
</dbReference>
<dbReference type="NCBIfam" id="TIGR00254">
    <property type="entry name" value="GGDEF"/>
    <property type="match status" value="1"/>
</dbReference>
<evidence type="ECO:0000313" key="4">
    <source>
        <dbReference type="Proteomes" id="UP000318380"/>
    </source>
</evidence>
<dbReference type="GO" id="GO:0052621">
    <property type="term" value="F:diguanylate cyclase activity"/>
    <property type="evidence" value="ECO:0007669"/>
    <property type="project" value="TreeGrafter"/>
</dbReference>
<feature type="transmembrane region" description="Helical" evidence="1">
    <location>
        <begin position="25"/>
        <end position="47"/>
    </location>
</feature>
<evidence type="ECO:0000313" key="3">
    <source>
        <dbReference type="EMBL" id="TWD73174.1"/>
    </source>
</evidence>
<comment type="caution">
    <text evidence="3">The sequence shown here is derived from an EMBL/GenBank/DDBJ whole genome shotgun (WGS) entry which is preliminary data.</text>
</comment>
<name>A0A561B2V4_9ACTN</name>
<dbReference type="SMART" id="SM00267">
    <property type="entry name" value="GGDEF"/>
    <property type="match status" value="1"/>
</dbReference>
<sequence length="442" mass="46641">MILIGRSNWVPPRQWKLWSLPRPSLGYVLGVDAVALAITALAVASTLSGEHGGVRPSEWAAFAVLAVASVLHLESARGIERRREMAANTSPYTNLKSLWVFAGLLLLPLCLVVTLVVVSYGYSWIRVYGRTIAHRKIFSAATFIVASAAAAAVLRAGGLLTEPRVPTGPWSLVVVVAAATTWWLVNFALVIGAILLSSPDASARGALGNLADQLVVVAGLGLGVAVGALQASYPWVVPILMVTVLALHRDLLLPQFQRAAGTDVKTGLATPSYWASAVPAEIARAESLRSTVGLLMLDLDKFKEINDTYGHPAGDRALRAVGESVRAEVRQGDLVARVGGDELAVLLPGASEGEVLEIAERIRDRLSTLTVAVDTETDRTAVITGVPASFGAAVYPDVAGTMDQLVLAADNALLTAKRAGRNKIVSARPNPPLDRADQPVDS</sequence>
<feature type="transmembrane region" description="Helical" evidence="1">
    <location>
        <begin position="99"/>
        <end position="125"/>
    </location>
</feature>
<reference evidence="3 4" key="1">
    <citation type="submission" date="2019-06" db="EMBL/GenBank/DDBJ databases">
        <title>Sequencing the genomes of 1000 actinobacteria strains.</title>
        <authorList>
            <person name="Klenk H.-P."/>
        </authorList>
    </citation>
    <scope>NUCLEOTIDE SEQUENCE [LARGE SCALE GENOMIC DNA]</scope>
    <source>
        <strain evidence="3 4">DSM 24683</strain>
    </source>
</reference>